<accession>A0AAN6E1P0</accession>
<protein>
    <recommendedName>
        <fullName evidence="3">PPPDE domain-containing protein</fullName>
    </recommendedName>
</protein>
<reference evidence="1" key="1">
    <citation type="journal article" date="2022" name="bioRxiv">
        <title>Deciphering the potential niche of two novel black yeast fungi from a biological soil crust based on their genomes, phenotypes, and melanin regulation.</title>
        <authorList>
            <consortium name="DOE Joint Genome Institute"/>
            <person name="Carr E.C."/>
            <person name="Barton Q."/>
            <person name="Grambo S."/>
            <person name="Sullivan M."/>
            <person name="Renfro C.M."/>
            <person name="Kuo A."/>
            <person name="Pangilinan J."/>
            <person name="Lipzen A."/>
            <person name="Keymanesh K."/>
            <person name="Savage E."/>
            <person name="Barry K."/>
            <person name="Grigoriev I.V."/>
            <person name="Riekhof W.R."/>
            <person name="Harris S.S."/>
        </authorList>
    </citation>
    <scope>NUCLEOTIDE SEQUENCE</scope>
    <source>
        <strain evidence="1">JF 03-4F</strain>
    </source>
</reference>
<keyword evidence="2" id="KW-1185">Reference proteome</keyword>
<sequence length="323" mass="36338">MPAVAAVQPAREGTSLMIVASSPGTAPRPRNSEILGADLTDYPPALNDLYSERPLGKWLDKVFALADSIPGLPPAWHNSLDLRSIDHSIQFHPGLPDPHPPGDPYHDVYVVSVPHRKWPTSLKHWSLYTQGCFFHLIQKSAPELKMELVDVNTLDAKLAQLRDEIQGGHFHNSAMMDRQAVDGLRPSRTNLPLTAYHVGQTVFNLEQLEKIARYTMSRIDTYSLFEKNCHAFTLSMMRRTVMTKRDGTIFTGTKVQIVNWDMRLKGAGTNAYDQYLGFLISGPRPGTSSFLPKKTKRDEMLTMPWIQVSCTSPACIFWTFLQC</sequence>
<proteinExistence type="predicted"/>
<name>A0AAN6E1P0_9EURO</name>
<evidence type="ECO:0000313" key="1">
    <source>
        <dbReference type="EMBL" id="KAI1616589.1"/>
    </source>
</evidence>
<evidence type="ECO:0000313" key="2">
    <source>
        <dbReference type="Proteomes" id="UP001203852"/>
    </source>
</evidence>
<dbReference type="AlphaFoldDB" id="A0AAN6E1P0"/>
<comment type="caution">
    <text evidence="1">The sequence shown here is derived from an EMBL/GenBank/DDBJ whole genome shotgun (WGS) entry which is preliminary data.</text>
</comment>
<dbReference type="Proteomes" id="UP001203852">
    <property type="component" value="Unassembled WGS sequence"/>
</dbReference>
<dbReference type="EMBL" id="MU404351">
    <property type="protein sequence ID" value="KAI1616589.1"/>
    <property type="molecule type" value="Genomic_DNA"/>
</dbReference>
<organism evidence="1 2">
    <name type="scientific">Exophiala viscosa</name>
    <dbReference type="NCBI Taxonomy" id="2486360"/>
    <lineage>
        <taxon>Eukaryota</taxon>
        <taxon>Fungi</taxon>
        <taxon>Dikarya</taxon>
        <taxon>Ascomycota</taxon>
        <taxon>Pezizomycotina</taxon>
        <taxon>Eurotiomycetes</taxon>
        <taxon>Chaetothyriomycetidae</taxon>
        <taxon>Chaetothyriales</taxon>
        <taxon>Herpotrichiellaceae</taxon>
        <taxon>Exophiala</taxon>
    </lineage>
</organism>
<gene>
    <name evidence="1" type="ORF">EDD36DRAFT_140396</name>
</gene>
<evidence type="ECO:0008006" key="3">
    <source>
        <dbReference type="Google" id="ProtNLM"/>
    </source>
</evidence>